<evidence type="ECO:0000259" key="1">
    <source>
        <dbReference type="PROSITE" id="PS51186"/>
    </source>
</evidence>
<comment type="caution">
    <text evidence="2">The sequence shown here is derived from an EMBL/GenBank/DDBJ whole genome shotgun (WGS) entry which is preliminary data.</text>
</comment>
<feature type="domain" description="N-acetyltransferase" evidence="1">
    <location>
        <begin position="20"/>
        <end position="168"/>
    </location>
</feature>
<reference evidence="2 3" key="1">
    <citation type="submission" date="2021-08" db="EMBL/GenBank/DDBJ databases">
        <authorList>
            <person name="Peeters C."/>
        </authorList>
    </citation>
    <scope>NUCLEOTIDE SEQUENCE [LARGE SCALE GENOMIC DNA]</scope>
    <source>
        <strain evidence="2 3">LMG 21510</strain>
    </source>
</reference>
<dbReference type="InterPro" id="IPR051908">
    <property type="entry name" value="Ribosomal_N-acetyltransferase"/>
</dbReference>
<dbReference type="Proteomes" id="UP000721236">
    <property type="component" value="Unassembled WGS sequence"/>
</dbReference>
<keyword evidence="2" id="KW-0012">Acyltransferase</keyword>
<organism evidence="2 3">
    <name type="scientific">Cupriavidus respiraculi</name>
    <dbReference type="NCBI Taxonomy" id="195930"/>
    <lineage>
        <taxon>Bacteria</taxon>
        <taxon>Pseudomonadati</taxon>
        <taxon>Pseudomonadota</taxon>
        <taxon>Betaproteobacteria</taxon>
        <taxon>Burkholderiales</taxon>
        <taxon>Burkholderiaceae</taxon>
        <taxon>Cupriavidus</taxon>
    </lineage>
</organism>
<proteinExistence type="predicted"/>
<dbReference type="InterPro" id="IPR000182">
    <property type="entry name" value="GNAT_dom"/>
</dbReference>
<dbReference type="EC" id="2.3.1.-" evidence="2"/>
<dbReference type="SUPFAM" id="SSF55729">
    <property type="entry name" value="Acyl-CoA N-acyltransferases (Nat)"/>
    <property type="match status" value="1"/>
</dbReference>
<dbReference type="InterPro" id="IPR016181">
    <property type="entry name" value="Acyl_CoA_acyltransferase"/>
</dbReference>
<gene>
    <name evidence="2" type="primary">ydaF</name>
    <name evidence="2" type="ORF">LMG21510_02990</name>
</gene>
<dbReference type="PANTHER" id="PTHR43441">
    <property type="entry name" value="RIBOSOMAL-PROTEIN-SERINE ACETYLTRANSFERASE"/>
    <property type="match status" value="1"/>
</dbReference>
<dbReference type="Pfam" id="PF13302">
    <property type="entry name" value="Acetyltransf_3"/>
    <property type="match status" value="1"/>
</dbReference>
<keyword evidence="3" id="KW-1185">Reference proteome</keyword>
<name>A0ABM8X7C1_9BURK</name>
<dbReference type="PROSITE" id="PS51186">
    <property type="entry name" value="GNAT"/>
    <property type="match status" value="1"/>
</dbReference>
<dbReference type="Gene3D" id="3.40.630.30">
    <property type="match status" value="1"/>
</dbReference>
<protein>
    <submittedName>
        <fullName evidence="2">Ribosomal N-acetyltransferase YdaF</fullName>
        <ecNumber evidence="2">2.3.1.-</ecNumber>
    </submittedName>
</protein>
<keyword evidence="2" id="KW-0808">Transferase</keyword>
<dbReference type="EMBL" id="CAJZAH010000002">
    <property type="protein sequence ID" value="CAG9175859.1"/>
    <property type="molecule type" value="Genomic_DNA"/>
</dbReference>
<evidence type="ECO:0000313" key="2">
    <source>
        <dbReference type="EMBL" id="CAG9175859.1"/>
    </source>
</evidence>
<accession>A0ABM8X7C1</accession>
<sequence>MLPLHGAGFSLRPFRYSDAGQFATAVRESVPTLSRWMPWAHPDYSVRDARLWVELCGENLAAGYSYDIGVFSPDGRELFGGVALNQLAPEHGMANLGYWIRQSRQGQGLATRAAVLMACYGFHRLRLTRVEIIAAEHNAASRRVAEKTGALLECIARNRLVLHGVPCAAAVYSLVPESFGTRARDGA</sequence>
<dbReference type="GO" id="GO:0016746">
    <property type="term" value="F:acyltransferase activity"/>
    <property type="evidence" value="ECO:0007669"/>
    <property type="project" value="UniProtKB-KW"/>
</dbReference>
<dbReference type="PANTHER" id="PTHR43441:SF10">
    <property type="entry name" value="ACETYLTRANSFERASE"/>
    <property type="match status" value="1"/>
</dbReference>
<evidence type="ECO:0000313" key="3">
    <source>
        <dbReference type="Proteomes" id="UP000721236"/>
    </source>
</evidence>